<accession>L7VVR9</accession>
<dbReference type="PROSITE" id="PS51257">
    <property type="entry name" value="PROKAR_LIPOPROTEIN"/>
    <property type="match status" value="1"/>
</dbReference>
<evidence type="ECO:0000256" key="6">
    <source>
        <dbReference type="SAM" id="Coils"/>
    </source>
</evidence>
<reference evidence="9" key="1">
    <citation type="submission" date="2012-09" db="EMBL/GenBank/DDBJ databases">
        <title>Metagenomic Characterization of a Microbial Community in Wastewater Detects High Levels of Antibiotic Resistance.</title>
        <authorList>
            <person name="Abrams M."/>
            <person name="Caldwell A."/>
            <person name="Vandaei E."/>
            <person name="Lee W."/>
            <person name="Perrott J."/>
            <person name="Khan S.Y."/>
            <person name="Ta J."/>
            <person name="Romero D."/>
            <person name="Nguyen V."/>
            <person name="Pourmand N."/>
            <person name="Ouverney C.C."/>
        </authorList>
    </citation>
    <scope>NUCLEOTIDE SEQUENCE</scope>
</reference>
<name>L7VVR9_9BACT</name>
<feature type="chain" id="PRO_5003984720" description="Outer membrane efflux protein" evidence="8">
    <location>
        <begin position="20"/>
        <end position="803"/>
    </location>
</feature>
<feature type="signal peptide" evidence="8">
    <location>
        <begin position="1"/>
        <end position="19"/>
    </location>
</feature>
<evidence type="ECO:0000256" key="3">
    <source>
        <dbReference type="ARBA" id="ARBA00022692"/>
    </source>
</evidence>
<evidence type="ECO:0000313" key="9">
    <source>
        <dbReference type="EMBL" id="AGC71396.1"/>
    </source>
</evidence>
<sequence>MKRLIFRWAALLQIGLVLFTGCHPTQPFFVAEDGDLSHYLATATQIEYPDLAVESLPEATQAQVPFMAGNNEFEYWDLSLEEVINYALANSKVLRTSVGSFQIAQDPSVQMLSSPSAQLRTNLDPAITSSTANTQGLVIDQNGNRTLPRGAIKGNQVGGIEDALAEFDAQASSFLSYNTTDRQRNASNLFTPSIFTARDTTFQNALSKRIATGGVVTARSQTIYSANNVSTAGGQARVVPSDYTQILEIQVQHPLLRGRGTMVNRIPVLLARINEDNSLNQFEEGVRNFVKDIENMYWELYCAYWAVETSKLAHESALKVYRVAESRAQLGETPQSVFYRASAQALRFEGQLKAALHGVNLPGGDPGVLGRERRLRFYMGLAPTDGRIIRPVDRPTVARTDFDWNSIQAEALHRNVDLRTQKWVVKQKELELISAKNQILPDVNVSALYRWLGVGDDLWSRDGGVEFPGNSLSTNRTSAWESLLGGNYQEAGFRFEVTPNAVGARRAHALIRNSQLQLAREHAVLQDKELALMATLSDNYALMHNHYEQVQLKLNEWNASQLDVQIQTDRLESGVQQIEQLTNELLQAQERRARAQQEYYRAVCEYNKSIVQVHMLKGSLLDYNNISLGEGPWTDKAYWDATERARERDAAYFLEGGASRPAVISRGPVENNVGSRISDAVTSEEVIVEEPSSPSNIEPSVPNKGSSEPAAQPEEVQPAPVPPVKKIPTSRLKTDSAATTPSDQGKGSDEGQLKWNVRPAANTSSANATGSNGNALRNASTVQRASFDEPISNTKAPANTLRR</sequence>
<dbReference type="GO" id="GO:0015288">
    <property type="term" value="F:porin activity"/>
    <property type="evidence" value="ECO:0007669"/>
    <property type="project" value="TreeGrafter"/>
</dbReference>
<keyword evidence="6" id="KW-0175">Coiled coil</keyword>
<dbReference type="InterPro" id="IPR051906">
    <property type="entry name" value="TolC-like"/>
</dbReference>
<organism evidence="9">
    <name type="scientific">uncultured bacterium A1Q1_fos_1815</name>
    <dbReference type="NCBI Taxonomy" id="1256553"/>
    <lineage>
        <taxon>Bacteria</taxon>
        <taxon>environmental samples</taxon>
    </lineage>
</organism>
<evidence type="ECO:0000256" key="2">
    <source>
        <dbReference type="ARBA" id="ARBA00022452"/>
    </source>
</evidence>
<dbReference type="PANTHER" id="PTHR30026">
    <property type="entry name" value="OUTER MEMBRANE PROTEIN TOLC"/>
    <property type="match status" value="1"/>
</dbReference>
<proteinExistence type="predicted"/>
<keyword evidence="8" id="KW-0732">Signal</keyword>
<dbReference type="GO" id="GO:0015562">
    <property type="term" value="F:efflux transmembrane transporter activity"/>
    <property type="evidence" value="ECO:0007669"/>
    <property type="project" value="InterPro"/>
</dbReference>
<evidence type="ECO:0000256" key="5">
    <source>
        <dbReference type="ARBA" id="ARBA00023237"/>
    </source>
</evidence>
<feature type="coiled-coil region" evidence="6">
    <location>
        <begin position="571"/>
        <end position="598"/>
    </location>
</feature>
<feature type="compositionally biased region" description="Low complexity" evidence="7">
    <location>
        <begin position="685"/>
        <end position="718"/>
    </location>
</feature>
<dbReference type="AlphaFoldDB" id="L7VVR9"/>
<dbReference type="PANTHER" id="PTHR30026:SF23">
    <property type="entry name" value="TO APRF-PUTATIVE OUTER MEMBRANE EFFLUX PROTEIN OR SECRETED ALKALINE PHOSPHATASE-RELATED"/>
    <property type="match status" value="1"/>
</dbReference>
<feature type="region of interest" description="Disordered" evidence="7">
    <location>
        <begin position="685"/>
        <end position="803"/>
    </location>
</feature>
<evidence type="ECO:0000256" key="7">
    <source>
        <dbReference type="SAM" id="MobiDB-lite"/>
    </source>
</evidence>
<dbReference type="SUPFAM" id="SSF56954">
    <property type="entry name" value="Outer membrane efflux proteins (OEP)"/>
    <property type="match status" value="1"/>
</dbReference>
<keyword evidence="4" id="KW-0472">Membrane</keyword>
<keyword evidence="5" id="KW-0998">Cell outer membrane</keyword>
<feature type="compositionally biased region" description="Polar residues" evidence="7">
    <location>
        <begin position="736"/>
        <end position="745"/>
    </location>
</feature>
<dbReference type="GO" id="GO:0009279">
    <property type="term" value="C:cell outer membrane"/>
    <property type="evidence" value="ECO:0007669"/>
    <property type="project" value="UniProtKB-SubCell"/>
</dbReference>
<evidence type="ECO:0000256" key="4">
    <source>
        <dbReference type="ARBA" id="ARBA00023136"/>
    </source>
</evidence>
<evidence type="ECO:0008006" key="10">
    <source>
        <dbReference type="Google" id="ProtNLM"/>
    </source>
</evidence>
<dbReference type="GO" id="GO:1990281">
    <property type="term" value="C:efflux pump complex"/>
    <property type="evidence" value="ECO:0007669"/>
    <property type="project" value="TreeGrafter"/>
</dbReference>
<evidence type="ECO:0000256" key="8">
    <source>
        <dbReference type="SAM" id="SignalP"/>
    </source>
</evidence>
<feature type="compositionally biased region" description="Low complexity" evidence="7">
    <location>
        <begin position="760"/>
        <end position="775"/>
    </location>
</feature>
<evidence type="ECO:0000256" key="1">
    <source>
        <dbReference type="ARBA" id="ARBA00004442"/>
    </source>
</evidence>
<dbReference type="Gene3D" id="1.20.1600.10">
    <property type="entry name" value="Outer membrane efflux proteins (OEP)"/>
    <property type="match status" value="1"/>
</dbReference>
<keyword evidence="2" id="KW-1134">Transmembrane beta strand</keyword>
<dbReference type="EMBL" id="JX649870">
    <property type="protein sequence ID" value="AGC71396.1"/>
    <property type="molecule type" value="Genomic_DNA"/>
</dbReference>
<protein>
    <recommendedName>
        <fullName evidence="10">Outer membrane efflux protein</fullName>
    </recommendedName>
</protein>
<keyword evidence="3" id="KW-0812">Transmembrane</keyword>
<comment type="subcellular location">
    <subcellularLocation>
        <location evidence="1">Cell outer membrane</location>
    </subcellularLocation>
</comment>